<comment type="subcellular location">
    <subcellularLocation>
        <location evidence="1 6">Cell membrane</location>
        <topology evidence="1 6">Multi-pass membrane protein</topology>
    </subcellularLocation>
</comment>
<evidence type="ECO:0000256" key="3">
    <source>
        <dbReference type="ARBA" id="ARBA00022692"/>
    </source>
</evidence>
<evidence type="ECO:0000256" key="2">
    <source>
        <dbReference type="ARBA" id="ARBA00022475"/>
    </source>
</evidence>
<protein>
    <recommendedName>
        <fullName evidence="6">TVP38/TMEM64 family membrane protein</fullName>
    </recommendedName>
</protein>
<proteinExistence type="inferred from homology"/>
<comment type="caution">
    <text evidence="8">The sequence shown here is derived from an EMBL/GenBank/DDBJ whole genome shotgun (WGS) entry which is preliminary data.</text>
</comment>
<keyword evidence="3 6" id="KW-0812">Transmembrane</keyword>
<evidence type="ECO:0000256" key="1">
    <source>
        <dbReference type="ARBA" id="ARBA00004651"/>
    </source>
</evidence>
<evidence type="ECO:0000313" key="8">
    <source>
        <dbReference type="EMBL" id="MDL4841628.1"/>
    </source>
</evidence>
<dbReference type="InterPro" id="IPR032816">
    <property type="entry name" value="VTT_dom"/>
</dbReference>
<evidence type="ECO:0000259" key="7">
    <source>
        <dbReference type="Pfam" id="PF09335"/>
    </source>
</evidence>
<keyword evidence="4 6" id="KW-1133">Transmembrane helix</keyword>
<feature type="domain" description="VTT" evidence="7">
    <location>
        <begin position="36"/>
        <end position="148"/>
    </location>
</feature>
<feature type="transmembrane region" description="Helical" evidence="6">
    <location>
        <begin position="93"/>
        <end position="116"/>
    </location>
</feature>
<evidence type="ECO:0000313" key="9">
    <source>
        <dbReference type="Proteomes" id="UP001235343"/>
    </source>
</evidence>
<dbReference type="PANTHER" id="PTHR12677:SF59">
    <property type="entry name" value="GOLGI APPARATUS MEMBRANE PROTEIN TVP38-RELATED"/>
    <property type="match status" value="1"/>
</dbReference>
<name>A0ABT7L6X9_9BACI</name>
<dbReference type="InterPro" id="IPR015414">
    <property type="entry name" value="TMEM64"/>
</dbReference>
<feature type="transmembrane region" description="Helical" evidence="6">
    <location>
        <begin position="21"/>
        <end position="48"/>
    </location>
</feature>
<keyword evidence="9" id="KW-1185">Reference proteome</keyword>
<keyword evidence="5 6" id="KW-0472">Membrane</keyword>
<dbReference type="EMBL" id="JASTZU010000041">
    <property type="protein sequence ID" value="MDL4841628.1"/>
    <property type="molecule type" value="Genomic_DNA"/>
</dbReference>
<dbReference type="RefSeq" id="WP_285932907.1">
    <property type="nucleotide sequence ID" value="NZ_JASTZU010000041.1"/>
</dbReference>
<reference evidence="8 9" key="1">
    <citation type="submission" date="2023-06" db="EMBL/GenBank/DDBJ databases">
        <title>Aquibacillus rhizosphaerae LR5S19.</title>
        <authorList>
            <person name="Sun J.-Q."/>
        </authorList>
    </citation>
    <scope>NUCLEOTIDE SEQUENCE [LARGE SCALE GENOMIC DNA]</scope>
    <source>
        <strain evidence="8 9">LR5S19</strain>
    </source>
</reference>
<dbReference type="Proteomes" id="UP001235343">
    <property type="component" value="Unassembled WGS sequence"/>
</dbReference>
<evidence type="ECO:0000256" key="6">
    <source>
        <dbReference type="RuleBase" id="RU366058"/>
    </source>
</evidence>
<feature type="transmembrane region" description="Helical" evidence="6">
    <location>
        <begin position="153"/>
        <end position="172"/>
    </location>
</feature>
<sequence length="193" mass="22111">MEYFDESLEMLIDSAGWLAPILFILLHLLRPFFFLPVIVVCIAGGVLFGFVEGAILSFIGLSLMSLVSYQLVNKFPKFRNSIFKLKKKVFQDRTISVGQIMILRIMPFIHFHLLSLYLMEMAKSFKEYMYYSVLGLILPAVLYTSFGQAITELPLYATVIMFILLLIINSYLGKLNETRGRSSDTIIAKEKRV</sequence>
<dbReference type="Pfam" id="PF09335">
    <property type="entry name" value="VTT_dom"/>
    <property type="match status" value="1"/>
</dbReference>
<comment type="similarity">
    <text evidence="6">Belongs to the TVP38/TMEM64 family.</text>
</comment>
<comment type="caution">
    <text evidence="6">Lacks conserved residue(s) required for the propagation of feature annotation.</text>
</comment>
<accession>A0ABT7L6X9</accession>
<evidence type="ECO:0000256" key="4">
    <source>
        <dbReference type="ARBA" id="ARBA00022989"/>
    </source>
</evidence>
<evidence type="ECO:0000256" key="5">
    <source>
        <dbReference type="ARBA" id="ARBA00023136"/>
    </source>
</evidence>
<dbReference type="PANTHER" id="PTHR12677">
    <property type="entry name" value="GOLGI APPARATUS MEMBRANE PROTEIN TVP38-RELATED"/>
    <property type="match status" value="1"/>
</dbReference>
<organism evidence="8 9">
    <name type="scientific">Aquibacillus rhizosphaerae</name>
    <dbReference type="NCBI Taxonomy" id="3051431"/>
    <lineage>
        <taxon>Bacteria</taxon>
        <taxon>Bacillati</taxon>
        <taxon>Bacillota</taxon>
        <taxon>Bacilli</taxon>
        <taxon>Bacillales</taxon>
        <taxon>Bacillaceae</taxon>
        <taxon>Aquibacillus</taxon>
    </lineage>
</organism>
<feature type="transmembrane region" description="Helical" evidence="6">
    <location>
        <begin position="128"/>
        <end position="146"/>
    </location>
</feature>
<keyword evidence="2 6" id="KW-1003">Cell membrane</keyword>
<gene>
    <name evidence="8" type="ORF">QQS35_14400</name>
</gene>